<feature type="compositionally biased region" description="Basic and acidic residues" evidence="1">
    <location>
        <begin position="151"/>
        <end position="163"/>
    </location>
</feature>
<name>A0ABR2ZH18_9AGAR</name>
<reference evidence="2 3" key="1">
    <citation type="submission" date="2024-05" db="EMBL/GenBank/DDBJ databases">
        <title>A draft genome resource for the thread blight pathogen Marasmius tenuissimus strain MS-2.</title>
        <authorList>
            <person name="Yulfo-Soto G.E."/>
            <person name="Baruah I.K."/>
            <person name="Amoako-Attah I."/>
            <person name="Bukari Y."/>
            <person name="Meinhardt L.W."/>
            <person name="Bailey B.A."/>
            <person name="Cohen S.P."/>
        </authorList>
    </citation>
    <scope>NUCLEOTIDE SEQUENCE [LARGE SCALE GENOMIC DNA]</scope>
    <source>
        <strain evidence="2 3">MS-2</strain>
    </source>
</reference>
<evidence type="ECO:0000256" key="1">
    <source>
        <dbReference type="SAM" id="MobiDB-lite"/>
    </source>
</evidence>
<evidence type="ECO:0008006" key="4">
    <source>
        <dbReference type="Google" id="ProtNLM"/>
    </source>
</evidence>
<dbReference type="Proteomes" id="UP001437256">
    <property type="component" value="Unassembled WGS sequence"/>
</dbReference>
<feature type="region of interest" description="Disordered" evidence="1">
    <location>
        <begin position="124"/>
        <end position="227"/>
    </location>
</feature>
<proteinExistence type="predicted"/>
<comment type="caution">
    <text evidence="2">The sequence shown here is derived from an EMBL/GenBank/DDBJ whole genome shotgun (WGS) entry which is preliminary data.</text>
</comment>
<sequence length="321" mass="36143">MDAHAANSRLASVPPISSRGPPPQNLDSLKAEFSSLMKIKGTYSERKKWRDANQDLKCDRCIEKGYPCTFMVDETQCAECRRQTNDSCSRTLAARRAMVMERMHLTNEVFNAFYEDYMAHVASTKKQKGKRAVSVVKKDEENQGPRLGTKRPAEDGLQAEDKAKRHASHPTSPKSLSSSYSGPSISIPPDADKRKASPSDDPHAVQPHIQPRQYNLGAGPSRTERQSRQLEIPDDLVHASAALVSLKNPQIQQLQLLPSDLFSSENQRLMVQCIRRTIEDISTSLRYKRASSEVTVERLDELIMLLKDLVDEPREKSWRGT</sequence>
<evidence type="ECO:0000313" key="3">
    <source>
        <dbReference type="Proteomes" id="UP001437256"/>
    </source>
</evidence>
<organism evidence="2 3">
    <name type="scientific">Marasmius tenuissimus</name>
    <dbReference type="NCBI Taxonomy" id="585030"/>
    <lineage>
        <taxon>Eukaryota</taxon>
        <taxon>Fungi</taxon>
        <taxon>Dikarya</taxon>
        <taxon>Basidiomycota</taxon>
        <taxon>Agaricomycotina</taxon>
        <taxon>Agaricomycetes</taxon>
        <taxon>Agaricomycetidae</taxon>
        <taxon>Agaricales</taxon>
        <taxon>Marasmiineae</taxon>
        <taxon>Marasmiaceae</taxon>
        <taxon>Marasmius</taxon>
    </lineage>
</organism>
<evidence type="ECO:0000313" key="2">
    <source>
        <dbReference type="EMBL" id="KAL0060613.1"/>
    </source>
</evidence>
<protein>
    <recommendedName>
        <fullName evidence="4">Zn(2)-C6 fungal-type domain-containing protein</fullName>
    </recommendedName>
</protein>
<feature type="compositionally biased region" description="Basic and acidic residues" evidence="1">
    <location>
        <begin position="190"/>
        <end position="203"/>
    </location>
</feature>
<gene>
    <name evidence="2" type="ORF">AAF712_012616</name>
</gene>
<feature type="compositionally biased region" description="Low complexity" evidence="1">
    <location>
        <begin position="169"/>
        <end position="189"/>
    </location>
</feature>
<feature type="region of interest" description="Disordered" evidence="1">
    <location>
        <begin position="1"/>
        <end position="25"/>
    </location>
</feature>
<dbReference type="EMBL" id="JBBXMP010000168">
    <property type="protein sequence ID" value="KAL0060613.1"/>
    <property type="molecule type" value="Genomic_DNA"/>
</dbReference>
<accession>A0ABR2ZH18</accession>
<keyword evidence="3" id="KW-1185">Reference proteome</keyword>